<dbReference type="GO" id="GO:0043683">
    <property type="term" value="P:type IV pilus assembly"/>
    <property type="evidence" value="ECO:0007669"/>
    <property type="project" value="InterPro"/>
</dbReference>
<dbReference type="KEGG" id="dmt:DESME_10610"/>
<dbReference type="Gene3D" id="3.30.70.60">
    <property type="match status" value="1"/>
</dbReference>
<evidence type="ECO:0000313" key="2">
    <source>
        <dbReference type="Proteomes" id="UP000010847"/>
    </source>
</evidence>
<gene>
    <name evidence="1" type="ORF">DESME_10610</name>
</gene>
<dbReference type="Pfam" id="PF04350">
    <property type="entry name" value="PilO"/>
    <property type="match status" value="1"/>
</dbReference>
<dbReference type="GO" id="GO:0043107">
    <property type="term" value="P:type IV pilus-dependent motility"/>
    <property type="evidence" value="ECO:0007669"/>
    <property type="project" value="InterPro"/>
</dbReference>
<sequence length="228" mass="25381">MRKEKLQIAFLIGLIVFGLSFAYVTYLLQPQLASIKNKQSEITSKQEEYTQLSTYSANPYMLNKEIQTQEVELARIAKTLPSTLDKPVLVYNIYTTLKRHNLVSESLSFDKLETKELYSVIGLSFSALGSSKDIMDMINELQNSSDALVLRSVSFKAQDTGLKADLKLQAFARLGAKELKLKPHFMSVAFGIDSIPKLFSPAADAKATQKSILTIIPPTTVTPNPNKE</sequence>
<name>W0ECM9_9FIRM</name>
<dbReference type="EMBL" id="CP007032">
    <property type="protein sequence ID" value="AHF08630.1"/>
    <property type="molecule type" value="Genomic_DNA"/>
</dbReference>
<accession>W0ECM9</accession>
<evidence type="ECO:0000313" key="1">
    <source>
        <dbReference type="EMBL" id="AHF08630.1"/>
    </source>
</evidence>
<reference evidence="1 2" key="1">
    <citation type="submission" date="2013-12" db="EMBL/GenBank/DDBJ databases">
        <authorList>
            <consortium name="DOE Joint Genome Institute"/>
            <person name="Smidt H."/>
            <person name="Huntemann M."/>
            <person name="Han J."/>
            <person name="Chen A."/>
            <person name="Kyrpides N."/>
            <person name="Mavromatis K."/>
            <person name="Markowitz V."/>
            <person name="Palaniappan K."/>
            <person name="Ivanova N."/>
            <person name="Schaumberg A."/>
            <person name="Pati A."/>
            <person name="Liolios K."/>
            <person name="Nordberg H.P."/>
            <person name="Cantor M.N."/>
            <person name="Hua S.X."/>
            <person name="Woyke T."/>
        </authorList>
    </citation>
    <scope>NUCLEOTIDE SEQUENCE [LARGE SCALE GENOMIC DNA]</scope>
    <source>
        <strain evidence="2">DSM 15288</strain>
    </source>
</reference>
<organism evidence="1 2">
    <name type="scientific">Desulfitobacterium metallireducens DSM 15288</name>
    <dbReference type="NCBI Taxonomy" id="871968"/>
    <lineage>
        <taxon>Bacteria</taxon>
        <taxon>Bacillati</taxon>
        <taxon>Bacillota</taxon>
        <taxon>Clostridia</taxon>
        <taxon>Eubacteriales</taxon>
        <taxon>Desulfitobacteriaceae</taxon>
        <taxon>Desulfitobacterium</taxon>
    </lineage>
</organism>
<dbReference type="STRING" id="871968.DESME_10610"/>
<dbReference type="InterPro" id="IPR007445">
    <property type="entry name" value="PilO"/>
</dbReference>
<keyword evidence="2" id="KW-1185">Reference proteome</keyword>
<dbReference type="RefSeq" id="WP_025248763.1">
    <property type="nucleotide sequence ID" value="NZ_CP007032.1"/>
</dbReference>
<evidence type="ECO:0008006" key="3">
    <source>
        <dbReference type="Google" id="ProtNLM"/>
    </source>
</evidence>
<dbReference type="Proteomes" id="UP000010847">
    <property type="component" value="Chromosome"/>
</dbReference>
<dbReference type="HOGENOM" id="CLU_105791_0_0_9"/>
<dbReference type="OrthoDB" id="1797571at2"/>
<proteinExistence type="predicted"/>
<protein>
    <recommendedName>
        <fullName evidence="3">Pilus assembly protein PilO</fullName>
    </recommendedName>
</protein>
<dbReference type="InterPro" id="IPR014717">
    <property type="entry name" value="Transl_elong_EF1B/ribsomal_bS6"/>
</dbReference>
<dbReference type="AlphaFoldDB" id="W0ECM9"/>